<dbReference type="Gene3D" id="2.30.30.140">
    <property type="match status" value="1"/>
</dbReference>
<dbReference type="EMBL" id="VSSQ01135053">
    <property type="protein sequence ID" value="MPN60149.1"/>
    <property type="molecule type" value="Genomic_DNA"/>
</dbReference>
<sequence length="70" mass="7781">MCIAVPVEIIEIYENEALVNFGGVKKKIDTSLIEDVSLGDYVLLHAGCAIEKLNKEEAEETLSLFKKILE</sequence>
<dbReference type="GO" id="GO:1902670">
    <property type="term" value="F:carbon dioxide binding"/>
    <property type="evidence" value="ECO:0007669"/>
    <property type="project" value="TreeGrafter"/>
</dbReference>
<evidence type="ECO:0008006" key="3">
    <source>
        <dbReference type="Google" id="ProtNLM"/>
    </source>
</evidence>
<dbReference type="GO" id="GO:0005506">
    <property type="term" value="F:iron ion binding"/>
    <property type="evidence" value="ECO:0007669"/>
    <property type="project" value="TreeGrafter"/>
</dbReference>
<dbReference type="GO" id="GO:0051604">
    <property type="term" value="P:protein maturation"/>
    <property type="evidence" value="ECO:0007669"/>
    <property type="project" value="TreeGrafter"/>
</dbReference>
<evidence type="ECO:0000256" key="1">
    <source>
        <dbReference type="ARBA" id="ARBA00006018"/>
    </source>
</evidence>
<dbReference type="SUPFAM" id="SSF159127">
    <property type="entry name" value="HupF/HypC-like"/>
    <property type="match status" value="1"/>
</dbReference>
<dbReference type="PANTHER" id="PTHR35177:SF2">
    <property type="entry name" value="HYDROGENASE MATURATION FACTOR HYBG"/>
    <property type="match status" value="1"/>
</dbReference>
<comment type="caution">
    <text evidence="2">The sequence shown here is derived from an EMBL/GenBank/DDBJ whole genome shotgun (WGS) entry which is preliminary data.</text>
</comment>
<dbReference type="InterPro" id="IPR001109">
    <property type="entry name" value="Hydrogenase_HupF/HypC"/>
</dbReference>
<protein>
    <recommendedName>
        <fullName evidence="3">Hydrogenase maturation factor HypC</fullName>
    </recommendedName>
</protein>
<dbReference type="Pfam" id="PF01455">
    <property type="entry name" value="HupF_HypC"/>
    <property type="match status" value="1"/>
</dbReference>
<dbReference type="PRINTS" id="PR00445">
    <property type="entry name" value="HUPFHYPC"/>
</dbReference>
<accession>A0A645JBL3</accession>
<comment type="similarity">
    <text evidence="1">Belongs to the HupF/HypC family.</text>
</comment>
<dbReference type="FunFam" id="2.30.30.140:FF:000022">
    <property type="entry name" value="Hydrogenase assembly chaperone HybG"/>
    <property type="match status" value="1"/>
</dbReference>
<name>A0A645JBL3_9ZZZZ</name>
<dbReference type="PANTHER" id="PTHR35177">
    <property type="entry name" value="HYDROGENASE MATURATION FACTOR HYBG"/>
    <property type="match status" value="1"/>
</dbReference>
<gene>
    <name evidence="2" type="ORF">SDC9_207874</name>
</gene>
<reference evidence="2" key="1">
    <citation type="submission" date="2019-08" db="EMBL/GenBank/DDBJ databases">
        <authorList>
            <person name="Kucharzyk K."/>
            <person name="Murdoch R.W."/>
            <person name="Higgins S."/>
            <person name="Loffler F."/>
        </authorList>
    </citation>
    <scope>NUCLEOTIDE SEQUENCE</scope>
</reference>
<organism evidence="2">
    <name type="scientific">bioreactor metagenome</name>
    <dbReference type="NCBI Taxonomy" id="1076179"/>
    <lineage>
        <taxon>unclassified sequences</taxon>
        <taxon>metagenomes</taxon>
        <taxon>ecological metagenomes</taxon>
    </lineage>
</organism>
<evidence type="ECO:0000313" key="2">
    <source>
        <dbReference type="EMBL" id="MPN60149.1"/>
    </source>
</evidence>
<proteinExistence type="inferred from homology"/>
<dbReference type="NCBIfam" id="TIGR00074">
    <property type="entry name" value="hypC_hupF"/>
    <property type="match status" value="1"/>
</dbReference>
<dbReference type="AlphaFoldDB" id="A0A645JBL3"/>